<name>A0A6A5U0C2_9PLEO</name>
<organism evidence="2 3">
    <name type="scientific">Byssothecium circinans</name>
    <dbReference type="NCBI Taxonomy" id="147558"/>
    <lineage>
        <taxon>Eukaryota</taxon>
        <taxon>Fungi</taxon>
        <taxon>Dikarya</taxon>
        <taxon>Ascomycota</taxon>
        <taxon>Pezizomycotina</taxon>
        <taxon>Dothideomycetes</taxon>
        <taxon>Pleosporomycetidae</taxon>
        <taxon>Pleosporales</taxon>
        <taxon>Massarineae</taxon>
        <taxon>Massarinaceae</taxon>
        <taxon>Byssothecium</taxon>
    </lineage>
</organism>
<evidence type="ECO:0000313" key="3">
    <source>
        <dbReference type="Proteomes" id="UP000800035"/>
    </source>
</evidence>
<dbReference type="OrthoDB" id="2898509at2759"/>
<dbReference type="EMBL" id="ML976992">
    <property type="protein sequence ID" value="KAF1956446.1"/>
    <property type="molecule type" value="Genomic_DNA"/>
</dbReference>
<evidence type="ECO:0008006" key="4">
    <source>
        <dbReference type="Google" id="ProtNLM"/>
    </source>
</evidence>
<protein>
    <recommendedName>
        <fullName evidence="4">NAD(P)-binding protein</fullName>
    </recommendedName>
</protein>
<dbReference type="Pfam" id="PF00106">
    <property type="entry name" value="adh_short"/>
    <property type="match status" value="1"/>
</dbReference>
<keyword evidence="3" id="KW-1185">Reference proteome</keyword>
<dbReference type="InterPro" id="IPR052228">
    <property type="entry name" value="Sec_Metab_Biosynth_Oxidored"/>
</dbReference>
<accession>A0A6A5U0C2</accession>
<dbReference type="AlphaFoldDB" id="A0A6A5U0C2"/>
<dbReference type="Proteomes" id="UP000800035">
    <property type="component" value="Unassembled WGS sequence"/>
</dbReference>
<reference evidence="2" key="1">
    <citation type="journal article" date="2020" name="Stud. Mycol.">
        <title>101 Dothideomycetes genomes: a test case for predicting lifestyles and emergence of pathogens.</title>
        <authorList>
            <person name="Haridas S."/>
            <person name="Albert R."/>
            <person name="Binder M."/>
            <person name="Bloem J."/>
            <person name="Labutti K."/>
            <person name="Salamov A."/>
            <person name="Andreopoulos B."/>
            <person name="Baker S."/>
            <person name="Barry K."/>
            <person name="Bills G."/>
            <person name="Bluhm B."/>
            <person name="Cannon C."/>
            <person name="Castanera R."/>
            <person name="Culley D."/>
            <person name="Daum C."/>
            <person name="Ezra D."/>
            <person name="Gonzalez J."/>
            <person name="Henrissat B."/>
            <person name="Kuo A."/>
            <person name="Liang C."/>
            <person name="Lipzen A."/>
            <person name="Lutzoni F."/>
            <person name="Magnuson J."/>
            <person name="Mondo S."/>
            <person name="Nolan M."/>
            <person name="Ohm R."/>
            <person name="Pangilinan J."/>
            <person name="Park H.-J."/>
            <person name="Ramirez L."/>
            <person name="Alfaro M."/>
            <person name="Sun H."/>
            <person name="Tritt A."/>
            <person name="Yoshinaga Y."/>
            <person name="Zwiers L.-H."/>
            <person name="Turgeon B."/>
            <person name="Goodwin S."/>
            <person name="Spatafora J."/>
            <person name="Crous P."/>
            <person name="Grigoriev I."/>
        </authorList>
    </citation>
    <scope>NUCLEOTIDE SEQUENCE</scope>
    <source>
        <strain evidence="2">CBS 675.92</strain>
    </source>
</reference>
<proteinExistence type="predicted"/>
<evidence type="ECO:0000256" key="1">
    <source>
        <dbReference type="ARBA" id="ARBA00023002"/>
    </source>
</evidence>
<dbReference type="PANTHER" id="PTHR47534">
    <property type="entry name" value="YALI0E05731P"/>
    <property type="match status" value="1"/>
</dbReference>
<gene>
    <name evidence="2" type="ORF">CC80DRAFT_473412</name>
</gene>
<sequence>MVSLPIVKASNARIPTELPARLVAVFAGATTGIGEATLKTFVRYAVAPRIYFLARSPSSAERVATECREVNPKAQFEIITADLSSVKETDAACDVIKKKEKAVNLIVLSMGEIILDRRLSTEGLHYFMGTVYYNRIRIPQNLLNELTTAGNTSQLARVVNIAGGTKEGDIDTSDLAALRIPFPKIRGHLASMNTLALESLAEQAPAVTFIHDFPGAILTPLLNNVPGLMGVLMRMMGLVHWLFARWLCVPIEESGERHVYLATSGRYAPKEGNASGLELDHGAQGSEDAGGGVYTVDWDCEGPPKRVVHVLTALRKKGVKDLVWEHTTSEFERIQLG</sequence>
<dbReference type="PANTHER" id="PTHR47534:SF3">
    <property type="entry name" value="ALCOHOL DEHYDROGENASE-LIKE C-TERMINAL DOMAIN-CONTAINING PROTEIN"/>
    <property type="match status" value="1"/>
</dbReference>
<dbReference type="InterPro" id="IPR002347">
    <property type="entry name" value="SDR_fam"/>
</dbReference>
<evidence type="ECO:0000313" key="2">
    <source>
        <dbReference type="EMBL" id="KAF1956446.1"/>
    </source>
</evidence>
<dbReference type="InterPro" id="IPR036291">
    <property type="entry name" value="NAD(P)-bd_dom_sf"/>
</dbReference>
<dbReference type="Gene3D" id="3.40.50.720">
    <property type="entry name" value="NAD(P)-binding Rossmann-like Domain"/>
    <property type="match status" value="1"/>
</dbReference>
<dbReference type="GO" id="GO:0016491">
    <property type="term" value="F:oxidoreductase activity"/>
    <property type="evidence" value="ECO:0007669"/>
    <property type="project" value="UniProtKB-KW"/>
</dbReference>
<dbReference type="SUPFAM" id="SSF51735">
    <property type="entry name" value="NAD(P)-binding Rossmann-fold domains"/>
    <property type="match status" value="1"/>
</dbReference>
<keyword evidence="1" id="KW-0560">Oxidoreductase</keyword>